<protein>
    <recommendedName>
        <fullName evidence="3">Cupin</fullName>
    </recommendedName>
</protein>
<evidence type="ECO:0000313" key="1">
    <source>
        <dbReference type="EMBL" id="MBO1264460.1"/>
    </source>
</evidence>
<gene>
    <name evidence="1" type="ORF">J3A84_05320</name>
</gene>
<dbReference type="AlphaFoldDB" id="A0A939HA02"/>
<organism evidence="1 2">
    <name type="scientific">Proteiniclasticum aestuarii</name>
    <dbReference type="NCBI Taxonomy" id="2817862"/>
    <lineage>
        <taxon>Bacteria</taxon>
        <taxon>Bacillati</taxon>
        <taxon>Bacillota</taxon>
        <taxon>Clostridia</taxon>
        <taxon>Eubacteriales</taxon>
        <taxon>Clostridiaceae</taxon>
        <taxon>Proteiniclasticum</taxon>
    </lineage>
</organism>
<comment type="caution">
    <text evidence="1">The sequence shown here is derived from an EMBL/GenBank/DDBJ whole genome shotgun (WGS) entry which is preliminary data.</text>
</comment>
<keyword evidence="2" id="KW-1185">Reference proteome</keyword>
<dbReference type="Proteomes" id="UP000664218">
    <property type="component" value="Unassembled WGS sequence"/>
</dbReference>
<dbReference type="RefSeq" id="WP_207598971.1">
    <property type="nucleotide sequence ID" value="NZ_JAFNJU010000003.1"/>
</dbReference>
<dbReference type="EMBL" id="JAFNJU010000003">
    <property type="protein sequence ID" value="MBO1264460.1"/>
    <property type="molecule type" value="Genomic_DNA"/>
</dbReference>
<dbReference type="Gene3D" id="2.60.120.10">
    <property type="entry name" value="Jelly Rolls"/>
    <property type="match status" value="1"/>
</dbReference>
<proteinExistence type="predicted"/>
<dbReference type="SUPFAM" id="SSF51182">
    <property type="entry name" value="RmlC-like cupins"/>
    <property type="match status" value="1"/>
</dbReference>
<evidence type="ECO:0008006" key="3">
    <source>
        <dbReference type="Google" id="ProtNLM"/>
    </source>
</evidence>
<accession>A0A939HA02</accession>
<name>A0A939HA02_9CLOT</name>
<reference evidence="1" key="1">
    <citation type="submission" date="2021-03" db="EMBL/GenBank/DDBJ databases">
        <title>Proteiniclasticum marinus sp. nov., isolated from tidal flat sediment.</title>
        <authorList>
            <person name="Namirimu T."/>
            <person name="Yang J.-A."/>
            <person name="Yang S.-H."/>
            <person name="Kim Y.-J."/>
            <person name="Kwon K.K."/>
        </authorList>
    </citation>
    <scope>NUCLEOTIDE SEQUENCE</scope>
    <source>
        <strain evidence="1">SCR006</strain>
    </source>
</reference>
<dbReference type="InterPro" id="IPR014710">
    <property type="entry name" value="RmlC-like_jellyroll"/>
</dbReference>
<evidence type="ECO:0000313" key="2">
    <source>
        <dbReference type="Proteomes" id="UP000664218"/>
    </source>
</evidence>
<sequence length="136" mass="15557">MNEHIEKVAFPDSCYKPIIDFESWRVAVLRFCNDLIPEKIENMQKHLETDEVFVLISGSCNLYSAGTGDLPGEIIKVPMEMHKGYNVKKGVWHTHTLSEDAAVLIVENQDTSDDNSPIFPITEEMREVIKALEYEE</sequence>
<dbReference type="InterPro" id="IPR011051">
    <property type="entry name" value="RmlC_Cupin_sf"/>
</dbReference>